<evidence type="ECO:0000313" key="1">
    <source>
        <dbReference type="EMBL" id="MEE7455863.1"/>
    </source>
</evidence>
<evidence type="ECO:0008006" key="3">
    <source>
        <dbReference type="Google" id="ProtNLM"/>
    </source>
</evidence>
<sequence>MTEAIPSVLGLPSVRTLEWLAGTDLLAVPAATSTSQLSGLGPVASLVETAIVGDPVADESGPLPDVVAATANTLVLDTHAQLEQTGHEVPALNGPLHGLTNLGETLGLGHLNASGNLVTDAFALALGGDATSIPTVLTDAGNVANATGTLIESASGIVGSATGTNPLGNGGLLASVAAPLNQGVLELHAQLEQVGHQNPSLNGPIHGLTNLGESLGLGHLGTPGNLLTDVTALPGAVLAGGGLGAVSPLLHDLGDVTDAAGNLVNQVLSPAASGGPLSSTGLLGPVSSVANGAVLDLHATLEQIGHDVPVLNGVVHGVTELGETVGLGHLGEPGNLLTDVVNLPGSLLGGEGTAALTPVLSDVGDILGAVGNLTGAVTGTLGTGGGGLLQPVVDILDGASGGSGEGGLLQPATDLLADVTGGGDSGGLLQPVTAILDNVAGGEANGGLLQPVTAILDGNAGESGIGGILQPVADVVGGATGNGAGGLPSQLVDTVRDVLGSVGSEGGTGGGLLGGLLGGLSGTGAGGTGPAPLIDLGIGPQTDHPALDANLLSSGTGSDQAIQVSALDSGSQTPALGVSLLAGDGIAFPGSSGGGIDSLVGRVLDLTPASSPASAQAEPGVHLDLGIATLDLGGHVDTHAADTQHHAPSLGLHLLGL</sequence>
<protein>
    <recommendedName>
        <fullName evidence="3">PE-PGRS family protein</fullName>
    </recommendedName>
</protein>
<gene>
    <name evidence="1" type="ORF">MRSR164_03285</name>
</gene>
<proteinExistence type="predicted"/>
<keyword evidence="2" id="KW-1185">Reference proteome</keyword>
<name>A0ABU7T5M8_9HYPH</name>
<organism evidence="1 2">
    <name type="scientific">Methylobacterium radiotolerans</name>
    <dbReference type="NCBI Taxonomy" id="31998"/>
    <lineage>
        <taxon>Bacteria</taxon>
        <taxon>Pseudomonadati</taxon>
        <taxon>Pseudomonadota</taxon>
        <taxon>Alphaproteobacteria</taxon>
        <taxon>Hyphomicrobiales</taxon>
        <taxon>Methylobacteriaceae</taxon>
        <taxon>Methylobacterium</taxon>
    </lineage>
</organism>
<dbReference type="EMBL" id="MLBY01000002">
    <property type="protein sequence ID" value="MEE7455863.1"/>
    <property type="molecule type" value="Genomic_DNA"/>
</dbReference>
<comment type="caution">
    <text evidence="1">The sequence shown here is derived from an EMBL/GenBank/DDBJ whole genome shotgun (WGS) entry which is preliminary data.</text>
</comment>
<accession>A0ABU7T5M8</accession>
<dbReference type="Proteomes" id="UP001349262">
    <property type="component" value="Unassembled WGS sequence"/>
</dbReference>
<evidence type="ECO:0000313" key="2">
    <source>
        <dbReference type="Proteomes" id="UP001349262"/>
    </source>
</evidence>
<reference evidence="1 2" key="1">
    <citation type="journal article" date="2012" name="Genet. Mol. Biol.">
        <title>Analysis of 16S rRNA and mxaF genes revealing insights into Methylobacterium niche-specific plant association.</title>
        <authorList>
            <person name="Dourado M.N."/>
            <person name="Andreote F.D."/>
            <person name="Dini-Andreote F."/>
            <person name="Conti R."/>
            <person name="Araujo J.M."/>
            <person name="Araujo W.L."/>
        </authorList>
    </citation>
    <scope>NUCLEOTIDE SEQUENCE [LARGE SCALE GENOMIC DNA]</scope>
    <source>
        <strain evidence="1 2">SR1.6/4</strain>
    </source>
</reference>